<dbReference type="EMBL" id="JACXAH010000018">
    <property type="protein sequence ID" value="MBD1373155.1"/>
    <property type="molecule type" value="Genomic_DNA"/>
</dbReference>
<dbReference type="CDD" id="cd16913">
    <property type="entry name" value="YkuD_like"/>
    <property type="match status" value="1"/>
</dbReference>
<evidence type="ECO:0000256" key="1">
    <source>
        <dbReference type="ARBA" id="ARBA00004752"/>
    </source>
</evidence>
<evidence type="ECO:0000259" key="12">
    <source>
        <dbReference type="PROSITE" id="PS52029"/>
    </source>
</evidence>
<feature type="active site" description="Nucleophile" evidence="9">
    <location>
        <position position="131"/>
    </location>
</feature>
<dbReference type="InterPro" id="IPR050979">
    <property type="entry name" value="LD-transpeptidase"/>
</dbReference>
<dbReference type="GO" id="GO:0005576">
    <property type="term" value="C:extracellular region"/>
    <property type="evidence" value="ECO:0007669"/>
    <property type="project" value="TreeGrafter"/>
</dbReference>
<feature type="chain" id="PRO_5038536689" evidence="10">
    <location>
        <begin position="22"/>
        <end position="375"/>
    </location>
</feature>
<feature type="active site" description="Proton donor/acceptor" evidence="9">
    <location>
        <position position="115"/>
    </location>
</feature>
<dbReference type="GO" id="GO:0018104">
    <property type="term" value="P:peptidoglycan-protein cross-linking"/>
    <property type="evidence" value="ECO:0007669"/>
    <property type="project" value="TreeGrafter"/>
</dbReference>
<evidence type="ECO:0000313" key="13">
    <source>
        <dbReference type="EMBL" id="MBD1373155.1"/>
    </source>
</evidence>
<evidence type="ECO:0000256" key="7">
    <source>
        <dbReference type="ARBA" id="ARBA00023316"/>
    </source>
</evidence>
<dbReference type="PANTHER" id="PTHR30582">
    <property type="entry name" value="L,D-TRANSPEPTIDASE"/>
    <property type="match status" value="1"/>
</dbReference>
<dbReference type="RefSeq" id="WP_191142342.1">
    <property type="nucleotide sequence ID" value="NZ_JACXAH010000018.1"/>
</dbReference>
<comment type="pathway">
    <text evidence="8">Glycan biosynthesis.</text>
</comment>
<keyword evidence="7 9" id="KW-0961">Cell wall biogenesis/degradation</keyword>
<evidence type="ECO:0000313" key="14">
    <source>
        <dbReference type="Proteomes" id="UP000661691"/>
    </source>
</evidence>
<evidence type="ECO:0000256" key="6">
    <source>
        <dbReference type="ARBA" id="ARBA00022984"/>
    </source>
</evidence>
<feature type="domain" description="SH3b" evidence="11">
    <location>
        <begin position="175"/>
        <end position="238"/>
    </location>
</feature>
<name>A0A926RTS2_9BACL</name>
<dbReference type="PROSITE" id="PS51781">
    <property type="entry name" value="SH3B"/>
    <property type="match status" value="3"/>
</dbReference>
<dbReference type="PANTHER" id="PTHR30582:SF4">
    <property type="entry name" value="L,D-TRANSPEPTIDASE YQJB-RELATED"/>
    <property type="match status" value="1"/>
</dbReference>
<gene>
    <name evidence="13" type="ORF">IC620_12395</name>
</gene>
<accession>A0A926RTS2</accession>
<dbReference type="SMART" id="SM00287">
    <property type="entry name" value="SH3b"/>
    <property type="match status" value="3"/>
</dbReference>
<protein>
    <submittedName>
        <fullName evidence="13">SH3 domain-containing protein</fullName>
    </submittedName>
</protein>
<dbReference type="InterPro" id="IPR003646">
    <property type="entry name" value="SH3-like_bac-type"/>
</dbReference>
<keyword evidence="14" id="KW-1185">Reference proteome</keyword>
<dbReference type="GO" id="GO:0071555">
    <property type="term" value="P:cell wall organization"/>
    <property type="evidence" value="ECO:0007669"/>
    <property type="project" value="UniProtKB-UniRule"/>
</dbReference>
<keyword evidence="4" id="KW-0378">Hydrolase</keyword>
<evidence type="ECO:0000256" key="8">
    <source>
        <dbReference type="ARBA" id="ARBA00060592"/>
    </source>
</evidence>
<dbReference type="Pfam" id="PF08239">
    <property type="entry name" value="SH3_3"/>
    <property type="match status" value="3"/>
</dbReference>
<dbReference type="PROSITE" id="PS52029">
    <property type="entry name" value="LD_TPASE"/>
    <property type="match status" value="1"/>
</dbReference>
<comment type="pathway">
    <text evidence="1 9">Cell wall biogenesis; peptidoglycan biosynthesis.</text>
</comment>
<comment type="similarity">
    <text evidence="2">Belongs to the YkuD family.</text>
</comment>
<feature type="domain" description="SH3b" evidence="11">
    <location>
        <begin position="313"/>
        <end position="375"/>
    </location>
</feature>
<dbReference type="Gene3D" id="2.40.440.10">
    <property type="entry name" value="L,D-transpeptidase catalytic domain-like"/>
    <property type="match status" value="1"/>
</dbReference>
<evidence type="ECO:0000256" key="9">
    <source>
        <dbReference type="PROSITE-ProRule" id="PRU01373"/>
    </source>
</evidence>
<dbReference type="Gene3D" id="2.30.30.40">
    <property type="entry name" value="SH3 Domains"/>
    <property type="match status" value="3"/>
</dbReference>
<keyword evidence="6 9" id="KW-0573">Peptidoglycan synthesis</keyword>
<evidence type="ECO:0000259" key="11">
    <source>
        <dbReference type="PROSITE" id="PS51781"/>
    </source>
</evidence>
<proteinExistence type="inferred from homology"/>
<keyword evidence="10" id="KW-0732">Signal</keyword>
<dbReference type="GO" id="GO:0071972">
    <property type="term" value="F:peptidoglycan L,D-transpeptidase activity"/>
    <property type="evidence" value="ECO:0007669"/>
    <property type="project" value="TreeGrafter"/>
</dbReference>
<keyword evidence="5 9" id="KW-0133">Cell shape</keyword>
<evidence type="ECO:0000256" key="3">
    <source>
        <dbReference type="ARBA" id="ARBA00022679"/>
    </source>
</evidence>
<feature type="domain" description="L,D-TPase catalytic" evidence="12">
    <location>
        <begin position="33"/>
        <end position="155"/>
    </location>
</feature>
<keyword evidence="3" id="KW-0808">Transferase</keyword>
<organism evidence="13 14">
    <name type="scientific">Polycladospora coralii</name>
    <dbReference type="NCBI Taxonomy" id="2771432"/>
    <lineage>
        <taxon>Bacteria</taxon>
        <taxon>Bacillati</taxon>
        <taxon>Bacillota</taxon>
        <taxon>Bacilli</taxon>
        <taxon>Bacillales</taxon>
        <taxon>Thermoactinomycetaceae</taxon>
        <taxon>Polycladospora</taxon>
    </lineage>
</organism>
<dbReference type="SUPFAM" id="SSF141523">
    <property type="entry name" value="L,D-transpeptidase catalytic domain-like"/>
    <property type="match status" value="1"/>
</dbReference>
<dbReference type="InterPro" id="IPR038063">
    <property type="entry name" value="Transpep_catalytic_dom"/>
</dbReference>
<dbReference type="FunFam" id="2.40.440.10:FF:000003">
    <property type="entry name" value="L,D-transpeptidase YciB"/>
    <property type="match status" value="1"/>
</dbReference>
<feature type="domain" description="SH3b" evidence="11">
    <location>
        <begin position="245"/>
        <end position="309"/>
    </location>
</feature>
<evidence type="ECO:0000256" key="5">
    <source>
        <dbReference type="ARBA" id="ARBA00022960"/>
    </source>
</evidence>
<dbReference type="GO" id="GO:0016740">
    <property type="term" value="F:transferase activity"/>
    <property type="evidence" value="ECO:0007669"/>
    <property type="project" value="UniProtKB-KW"/>
</dbReference>
<comment type="caution">
    <text evidence="13">The sequence shown here is derived from an EMBL/GenBank/DDBJ whole genome shotgun (WGS) entry which is preliminary data.</text>
</comment>
<dbReference type="Proteomes" id="UP000661691">
    <property type="component" value="Unassembled WGS sequence"/>
</dbReference>
<dbReference type="Pfam" id="PF03734">
    <property type="entry name" value="YkuD"/>
    <property type="match status" value="1"/>
</dbReference>
<feature type="signal peptide" evidence="10">
    <location>
        <begin position="1"/>
        <end position="21"/>
    </location>
</feature>
<evidence type="ECO:0000256" key="4">
    <source>
        <dbReference type="ARBA" id="ARBA00022801"/>
    </source>
</evidence>
<evidence type="ECO:0000256" key="10">
    <source>
        <dbReference type="SAM" id="SignalP"/>
    </source>
</evidence>
<reference evidence="13" key="1">
    <citation type="submission" date="2020-09" db="EMBL/GenBank/DDBJ databases">
        <title>A novel bacterium of genus Hazenella, isolated from South China Sea.</title>
        <authorList>
            <person name="Huang H."/>
            <person name="Mo K."/>
            <person name="Hu Y."/>
        </authorList>
    </citation>
    <scope>NUCLEOTIDE SEQUENCE</scope>
    <source>
        <strain evidence="13">IB182357</strain>
    </source>
</reference>
<sequence>MMRNISIAFLAFLLSFMTIFASPPTTEAASSTYQIEINKNTNKLYLYYNGKVQKVYPVATGRSNSLTPEGTFSIVVKISKPGWKGIPGGRADNPLGDWWLGLSVNGDKGRTYGIHGTNNPSSIGKHASSGCVRMHNSHVNELRKRVKEGTPVWIHSGTSNNRWRGNTSSGVKAASGTVQITGSRVNIRSGPSLGAFIITQAKKGQKFTRTGKAGIWHRIKLSNGRTAYVHGDYARVVSGGDSFRSTSGTVAISVRVANIRSGPSLSSSIIGKGRSGNTYTLTGDNGSWYRIKLNNHKTAYLHHSVARKKTTTSSNGTIQVNVSLANIRSAPSLSATILQRVPRGMVLNKVGTSGQFYQIRLRSGKIAYIHKSIVR</sequence>
<dbReference type="GO" id="GO:0008360">
    <property type="term" value="P:regulation of cell shape"/>
    <property type="evidence" value="ECO:0007669"/>
    <property type="project" value="UniProtKB-UniRule"/>
</dbReference>
<dbReference type="InterPro" id="IPR005490">
    <property type="entry name" value="LD_TPept_cat_dom"/>
</dbReference>
<evidence type="ECO:0000256" key="2">
    <source>
        <dbReference type="ARBA" id="ARBA00005992"/>
    </source>
</evidence>
<dbReference type="AlphaFoldDB" id="A0A926RTS2"/>